<dbReference type="Pfam" id="PF00288">
    <property type="entry name" value="GHMP_kinases_N"/>
    <property type="match status" value="1"/>
</dbReference>
<feature type="active site" evidence="10">
    <location>
        <position position="11"/>
    </location>
</feature>
<sequence length="278" mass="30151">MSLLTLPSPAKLNLFLHITGKRADGYHNLQSVFQLIDLYDYLSFDIAYADLSINQLDEVASSDNLIIKAARLLQHHTGYRGGCRIELQKNIPIGGGVGGGSSNAATTLLALNSLWQTGLTLAELAGLGIQLGADVPIFILGKNAWAEGVGEQLVAVDLPQIDYIVLKPDCFISTKQLFSQESLTRNTPETTFAAYQQNPTQCGNNFEAIAQKLYPEVAQALAYLNQFGQARLTGTGACVFLPVQPEQDITAIMQNAPCQSYFCHGLQRSPVHEQLGLV</sequence>
<dbReference type="SUPFAM" id="SSF55060">
    <property type="entry name" value="GHMP Kinase, C-terminal domain"/>
    <property type="match status" value="1"/>
</dbReference>
<gene>
    <name evidence="10" type="primary">ispE</name>
    <name evidence="13" type="ORF">BKE30_10200</name>
</gene>
<feature type="active site" evidence="10">
    <location>
        <position position="134"/>
    </location>
</feature>
<evidence type="ECO:0000256" key="3">
    <source>
        <dbReference type="ARBA" id="ARBA00017473"/>
    </source>
</evidence>
<comment type="catalytic activity">
    <reaction evidence="10">
        <text>4-CDP-2-C-methyl-D-erythritol + ATP = 4-CDP-2-C-methyl-D-erythritol 2-phosphate + ADP + H(+)</text>
        <dbReference type="Rhea" id="RHEA:18437"/>
        <dbReference type="ChEBI" id="CHEBI:15378"/>
        <dbReference type="ChEBI" id="CHEBI:30616"/>
        <dbReference type="ChEBI" id="CHEBI:57823"/>
        <dbReference type="ChEBI" id="CHEBI:57919"/>
        <dbReference type="ChEBI" id="CHEBI:456216"/>
        <dbReference type="EC" id="2.7.1.148"/>
    </reaction>
</comment>
<comment type="function">
    <text evidence="10">Catalyzes the phosphorylation of the position 2 hydroxy group of 4-diphosphocytidyl-2C-methyl-D-erythritol.</text>
</comment>
<dbReference type="Pfam" id="PF08544">
    <property type="entry name" value="GHMP_kinases_C"/>
    <property type="match status" value="1"/>
</dbReference>
<evidence type="ECO:0000256" key="9">
    <source>
        <dbReference type="ARBA" id="ARBA00032554"/>
    </source>
</evidence>
<dbReference type="InterPro" id="IPR020568">
    <property type="entry name" value="Ribosomal_Su5_D2-typ_SF"/>
</dbReference>
<dbReference type="InterPro" id="IPR014721">
    <property type="entry name" value="Ribsml_uS5_D2-typ_fold_subgr"/>
</dbReference>
<dbReference type="InterPro" id="IPR006204">
    <property type="entry name" value="GHMP_kinase_N_dom"/>
</dbReference>
<evidence type="ECO:0000256" key="2">
    <source>
        <dbReference type="ARBA" id="ARBA00012052"/>
    </source>
</evidence>
<dbReference type="OrthoDB" id="9809438at2"/>
<comment type="similarity">
    <text evidence="1 10">Belongs to the GHMP kinase family. IspE subfamily.</text>
</comment>
<dbReference type="PIRSF" id="PIRSF010376">
    <property type="entry name" value="IspE"/>
    <property type="match status" value="1"/>
</dbReference>
<keyword evidence="8 10" id="KW-0414">Isoprene biosynthesis</keyword>
<feature type="domain" description="GHMP kinase C-terminal" evidence="12">
    <location>
        <begin position="206"/>
        <end position="254"/>
    </location>
</feature>
<keyword evidence="14" id="KW-1185">Reference proteome</keyword>
<dbReference type="HAMAP" id="MF_00061">
    <property type="entry name" value="IspE"/>
    <property type="match status" value="1"/>
</dbReference>
<dbReference type="AlphaFoldDB" id="A0A1S8CV11"/>
<reference evidence="13 14" key="1">
    <citation type="submission" date="2016-10" db="EMBL/GenBank/DDBJ databases">
        <title>Draft Genome sequence of Alkanindiges sp. strain H1.</title>
        <authorList>
            <person name="Subhash Y."/>
            <person name="Lee S."/>
        </authorList>
    </citation>
    <scope>NUCLEOTIDE SEQUENCE [LARGE SCALE GENOMIC DNA]</scope>
    <source>
        <strain evidence="13 14">H1</strain>
    </source>
</reference>
<dbReference type="NCBIfam" id="TIGR00154">
    <property type="entry name" value="ispE"/>
    <property type="match status" value="1"/>
</dbReference>
<organism evidence="13 14">
    <name type="scientific">Alkanindiges hydrocarboniclasticus</name>
    <dbReference type="NCBI Taxonomy" id="1907941"/>
    <lineage>
        <taxon>Bacteria</taxon>
        <taxon>Pseudomonadati</taxon>
        <taxon>Pseudomonadota</taxon>
        <taxon>Gammaproteobacteria</taxon>
        <taxon>Moraxellales</taxon>
        <taxon>Moraxellaceae</taxon>
        <taxon>Alkanindiges</taxon>
    </lineage>
</organism>
<keyword evidence="5 10" id="KW-0547">Nucleotide-binding</keyword>
<dbReference type="EMBL" id="MLCN01000027">
    <property type="protein sequence ID" value="ONG39135.1"/>
    <property type="molecule type" value="Genomic_DNA"/>
</dbReference>
<dbReference type="STRING" id="1907941.BKE30_10200"/>
<evidence type="ECO:0000256" key="1">
    <source>
        <dbReference type="ARBA" id="ARBA00009684"/>
    </source>
</evidence>
<dbReference type="Proteomes" id="UP000192132">
    <property type="component" value="Unassembled WGS sequence"/>
</dbReference>
<evidence type="ECO:0000259" key="11">
    <source>
        <dbReference type="Pfam" id="PF00288"/>
    </source>
</evidence>
<comment type="pathway">
    <text evidence="10">Isoprenoid biosynthesis; isopentenyl diphosphate biosynthesis via DXP pathway; isopentenyl diphosphate from 1-deoxy-D-xylulose 5-phosphate: step 3/6.</text>
</comment>
<dbReference type="InterPro" id="IPR036554">
    <property type="entry name" value="GHMP_kinase_C_sf"/>
</dbReference>
<evidence type="ECO:0000256" key="7">
    <source>
        <dbReference type="ARBA" id="ARBA00022840"/>
    </source>
</evidence>
<dbReference type="GO" id="GO:0005524">
    <property type="term" value="F:ATP binding"/>
    <property type="evidence" value="ECO:0007669"/>
    <property type="project" value="UniProtKB-UniRule"/>
</dbReference>
<dbReference type="PANTHER" id="PTHR43527">
    <property type="entry name" value="4-DIPHOSPHOCYTIDYL-2-C-METHYL-D-ERYTHRITOL KINASE, CHLOROPLASTIC"/>
    <property type="match status" value="1"/>
</dbReference>
<feature type="binding site" evidence="10">
    <location>
        <begin position="92"/>
        <end position="102"/>
    </location>
    <ligand>
        <name>ATP</name>
        <dbReference type="ChEBI" id="CHEBI:30616"/>
    </ligand>
</feature>
<evidence type="ECO:0000256" key="10">
    <source>
        <dbReference type="HAMAP-Rule" id="MF_00061"/>
    </source>
</evidence>
<evidence type="ECO:0000313" key="14">
    <source>
        <dbReference type="Proteomes" id="UP000192132"/>
    </source>
</evidence>
<dbReference type="Gene3D" id="3.30.70.890">
    <property type="entry name" value="GHMP kinase, C-terminal domain"/>
    <property type="match status" value="1"/>
</dbReference>
<dbReference type="Gene3D" id="3.30.230.10">
    <property type="match status" value="1"/>
</dbReference>
<evidence type="ECO:0000259" key="12">
    <source>
        <dbReference type="Pfam" id="PF08544"/>
    </source>
</evidence>
<dbReference type="SUPFAM" id="SSF54211">
    <property type="entry name" value="Ribosomal protein S5 domain 2-like"/>
    <property type="match status" value="1"/>
</dbReference>
<accession>A0A1S8CV11</accession>
<dbReference type="GO" id="GO:0019288">
    <property type="term" value="P:isopentenyl diphosphate biosynthetic process, methylerythritol 4-phosphate pathway"/>
    <property type="evidence" value="ECO:0007669"/>
    <property type="project" value="UniProtKB-UniRule"/>
</dbReference>
<protein>
    <recommendedName>
        <fullName evidence="3 10">4-diphosphocytidyl-2-C-methyl-D-erythritol kinase</fullName>
        <shortName evidence="10">CMK</shortName>
        <ecNumber evidence="2 10">2.7.1.148</ecNumber>
    </recommendedName>
    <alternativeName>
        <fullName evidence="9 10">4-(cytidine-5'-diphospho)-2-C-methyl-D-erythritol kinase</fullName>
    </alternativeName>
</protein>
<dbReference type="UniPathway" id="UPA00056">
    <property type="reaction ID" value="UER00094"/>
</dbReference>
<dbReference type="GO" id="GO:0050515">
    <property type="term" value="F:4-(cytidine 5'-diphospho)-2-C-methyl-D-erythritol kinase activity"/>
    <property type="evidence" value="ECO:0007669"/>
    <property type="project" value="UniProtKB-UniRule"/>
</dbReference>
<name>A0A1S8CV11_9GAMM</name>
<evidence type="ECO:0000256" key="8">
    <source>
        <dbReference type="ARBA" id="ARBA00023229"/>
    </source>
</evidence>
<dbReference type="EC" id="2.7.1.148" evidence="2 10"/>
<dbReference type="PANTHER" id="PTHR43527:SF2">
    <property type="entry name" value="4-DIPHOSPHOCYTIDYL-2-C-METHYL-D-ERYTHRITOL KINASE, CHLOROPLASTIC"/>
    <property type="match status" value="1"/>
</dbReference>
<dbReference type="RefSeq" id="WP_076878507.1">
    <property type="nucleotide sequence ID" value="NZ_MLCN01000027.1"/>
</dbReference>
<proteinExistence type="inferred from homology"/>
<evidence type="ECO:0000313" key="13">
    <source>
        <dbReference type="EMBL" id="ONG39135.1"/>
    </source>
</evidence>
<evidence type="ECO:0000256" key="6">
    <source>
        <dbReference type="ARBA" id="ARBA00022777"/>
    </source>
</evidence>
<dbReference type="InterPro" id="IPR004424">
    <property type="entry name" value="IspE"/>
</dbReference>
<dbReference type="InterPro" id="IPR013750">
    <property type="entry name" value="GHMP_kinase_C_dom"/>
</dbReference>
<keyword evidence="4 10" id="KW-0808">Transferase</keyword>
<comment type="caution">
    <text evidence="13">The sequence shown here is derived from an EMBL/GenBank/DDBJ whole genome shotgun (WGS) entry which is preliminary data.</text>
</comment>
<evidence type="ECO:0000256" key="4">
    <source>
        <dbReference type="ARBA" id="ARBA00022679"/>
    </source>
</evidence>
<dbReference type="GO" id="GO:0016114">
    <property type="term" value="P:terpenoid biosynthetic process"/>
    <property type="evidence" value="ECO:0007669"/>
    <property type="project" value="UniProtKB-UniRule"/>
</dbReference>
<evidence type="ECO:0000256" key="5">
    <source>
        <dbReference type="ARBA" id="ARBA00022741"/>
    </source>
</evidence>
<feature type="domain" description="GHMP kinase N-terminal" evidence="11">
    <location>
        <begin position="64"/>
        <end position="142"/>
    </location>
</feature>
<keyword evidence="6 10" id="KW-0418">Kinase</keyword>
<keyword evidence="7 10" id="KW-0067">ATP-binding</keyword>